<evidence type="ECO:0000256" key="5">
    <source>
        <dbReference type="ARBA" id="ARBA00022840"/>
    </source>
</evidence>
<sequence length="219" mass="25560">MPMAASKASLVFLVINMYSTRALFKRFKKGYENALKGHKIIFKDWDDTQGIRDVLRKKSGVSGIIITGSDYFVKGRKHSTIDESIMRSRLPILAICYGFQYMVCKAGGVRSRGKDRLDRLDRLVGMSFIKSNKDGYMKYRESFRIASAMPKTKYFFYHTDYVVKVPRTFTVIKKIKNKIVMAYNSKKNILGVQFHPEKYKKSARLFFNFWISNYIMARK</sequence>
<dbReference type="Gene3D" id="3.40.50.880">
    <property type="match status" value="1"/>
</dbReference>
<dbReference type="InterPro" id="IPR017926">
    <property type="entry name" value="GATASE"/>
</dbReference>
<keyword evidence="3" id="KW-0332">GMP biosynthesis</keyword>
<evidence type="ECO:0000256" key="4">
    <source>
        <dbReference type="ARBA" id="ARBA00022755"/>
    </source>
</evidence>
<dbReference type="PROSITE" id="PS51273">
    <property type="entry name" value="GATASE_TYPE_1"/>
    <property type="match status" value="1"/>
</dbReference>
<dbReference type="SUPFAM" id="SSF52317">
    <property type="entry name" value="Class I glutamine amidotransferase-like"/>
    <property type="match status" value="1"/>
</dbReference>
<keyword evidence="1" id="KW-0436">Ligase</keyword>
<protein>
    <recommendedName>
        <fullName evidence="6">Glutamine amidotransferase domain-containing protein</fullName>
    </recommendedName>
</protein>
<evidence type="ECO:0000256" key="2">
    <source>
        <dbReference type="ARBA" id="ARBA00022741"/>
    </source>
</evidence>
<dbReference type="AlphaFoldDB" id="A0A6C0CDI6"/>
<dbReference type="PANTHER" id="PTHR11922:SF2">
    <property type="entry name" value="GMP SYNTHASE [GLUTAMINE-HYDROLYZING]"/>
    <property type="match status" value="1"/>
</dbReference>
<dbReference type="EMBL" id="MN739393">
    <property type="protein sequence ID" value="QHT02353.1"/>
    <property type="molecule type" value="Genomic_DNA"/>
</dbReference>
<reference evidence="7" key="1">
    <citation type="journal article" date="2020" name="Nature">
        <title>Giant virus diversity and host interactions through global metagenomics.</title>
        <authorList>
            <person name="Schulz F."/>
            <person name="Roux S."/>
            <person name="Paez-Espino D."/>
            <person name="Jungbluth S."/>
            <person name="Walsh D.A."/>
            <person name="Denef V.J."/>
            <person name="McMahon K.D."/>
            <person name="Konstantinidis K.T."/>
            <person name="Eloe-Fadrosh E.A."/>
            <person name="Kyrpides N.C."/>
            <person name="Woyke T."/>
        </authorList>
    </citation>
    <scope>NUCLEOTIDE SEQUENCE</scope>
    <source>
        <strain evidence="7">GVMAG-M-3300020565-3</strain>
    </source>
</reference>
<organism evidence="7">
    <name type="scientific">viral metagenome</name>
    <dbReference type="NCBI Taxonomy" id="1070528"/>
    <lineage>
        <taxon>unclassified sequences</taxon>
        <taxon>metagenomes</taxon>
        <taxon>organismal metagenomes</taxon>
    </lineage>
</organism>
<dbReference type="GO" id="GO:0003921">
    <property type="term" value="F:GMP synthase activity"/>
    <property type="evidence" value="ECO:0007669"/>
    <property type="project" value="TreeGrafter"/>
</dbReference>
<accession>A0A6C0CDI6</accession>
<dbReference type="InterPro" id="IPR029062">
    <property type="entry name" value="Class_I_gatase-like"/>
</dbReference>
<keyword evidence="5" id="KW-0067">ATP-binding</keyword>
<name>A0A6C0CDI6_9ZZZZ</name>
<keyword evidence="4" id="KW-0658">Purine biosynthesis</keyword>
<evidence type="ECO:0000313" key="7">
    <source>
        <dbReference type="EMBL" id="QHT02353.1"/>
    </source>
</evidence>
<dbReference type="GO" id="GO:0005829">
    <property type="term" value="C:cytosol"/>
    <property type="evidence" value="ECO:0007669"/>
    <property type="project" value="TreeGrafter"/>
</dbReference>
<proteinExistence type="predicted"/>
<keyword evidence="2" id="KW-0547">Nucleotide-binding</keyword>
<evidence type="ECO:0000256" key="3">
    <source>
        <dbReference type="ARBA" id="ARBA00022749"/>
    </source>
</evidence>
<dbReference type="PANTHER" id="PTHR11922">
    <property type="entry name" value="GMP SYNTHASE-RELATED"/>
    <property type="match status" value="1"/>
</dbReference>
<dbReference type="Pfam" id="PF00117">
    <property type="entry name" value="GATase"/>
    <property type="match status" value="1"/>
</dbReference>
<evidence type="ECO:0000259" key="6">
    <source>
        <dbReference type="Pfam" id="PF00117"/>
    </source>
</evidence>
<feature type="domain" description="Glutamine amidotransferase" evidence="6">
    <location>
        <begin position="38"/>
        <end position="210"/>
    </location>
</feature>
<dbReference type="GO" id="GO:0005524">
    <property type="term" value="F:ATP binding"/>
    <property type="evidence" value="ECO:0007669"/>
    <property type="project" value="UniProtKB-KW"/>
</dbReference>
<evidence type="ECO:0000256" key="1">
    <source>
        <dbReference type="ARBA" id="ARBA00022598"/>
    </source>
</evidence>